<evidence type="ECO:0000313" key="2">
    <source>
        <dbReference type="Proteomes" id="UP000182101"/>
    </source>
</evidence>
<dbReference type="EMBL" id="CP018025">
    <property type="protein sequence ID" value="APD91971.1"/>
    <property type="molecule type" value="Genomic_DNA"/>
</dbReference>
<reference evidence="1 2" key="1">
    <citation type="submission" date="2016-11" db="EMBL/GenBank/DDBJ databases">
        <title>Networking in microbes: conjugative elements and plasmids in the genus Alteromonas.</title>
        <authorList>
            <person name="Lopez-Perez M."/>
            <person name="Ramon-Marco N."/>
            <person name="Rodriguez-Valera F."/>
        </authorList>
    </citation>
    <scope>NUCLEOTIDE SEQUENCE [LARGE SCALE GENOMIC DNA]</scope>
    <source>
        <strain evidence="1 2">CP48</strain>
        <plasmid evidence="2">pamcp48-600</plasmid>
    </source>
</reference>
<sequence length="215" mass="24528">MNPLDIEIARFIQNSDLAYHFSPSGDAYEFAYAYFKQHAREQLSPKAFGRLSQDLSMKNLKGFTKSFKDARHVVRSAVKMRYIVTTLTDEERVSSLWAKLENKRIAVKRDVEPPAELSKVIKHFKFGVIFVPESAPGNIESLTLYYAFPAPAFVHVLKDVVAAWGYTGEFDAFKKNELVKLNLTLTDSESEQKRIIKLGETYTREDNPKLIKEGA</sequence>
<organism evidence="1 2">
    <name type="scientific">Alteromonas mediterranea</name>
    <dbReference type="NCBI Taxonomy" id="314275"/>
    <lineage>
        <taxon>Bacteria</taxon>
        <taxon>Pseudomonadati</taxon>
        <taxon>Pseudomonadota</taxon>
        <taxon>Gammaproteobacteria</taxon>
        <taxon>Alteromonadales</taxon>
        <taxon>Alteromonadaceae</taxon>
        <taxon>Alteromonas/Salinimonas group</taxon>
        <taxon>Alteromonas</taxon>
    </lineage>
</organism>
<accession>A0AAC9JES6</accession>
<dbReference type="AlphaFoldDB" id="A0AAC9JES6"/>
<dbReference type="RefSeq" id="WP_071960581.1">
    <property type="nucleotide sequence ID" value="NZ_CP018025.1"/>
</dbReference>
<dbReference type="Proteomes" id="UP000182101">
    <property type="component" value="Plasmid pAMCP48-600"/>
</dbReference>
<evidence type="ECO:0000313" key="1">
    <source>
        <dbReference type="EMBL" id="APD91971.1"/>
    </source>
</evidence>
<name>A0AAC9JES6_9ALTE</name>
<proteinExistence type="predicted"/>
<geneLocation type="plasmid" evidence="2">
    <name>pamcp48-600</name>
</geneLocation>
<gene>
    <name evidence="1" type="ORF">BM524_18800</name>
</gene>
<keyword evidence="1" id="KW-0614">Plasmid</keyword>
<protein>
    <submittedName>
        <fullName evidence="1">Uncharacterized protein</fullName>
    </submittedName>
</protein>